<feature type="transmembrane region" description="Helical" evidence="6">
    <location>
        <begin position="425"/>
        <end position="449"/>
    </location>
</feature>
<dbReference type="PANTHER" id="PTHR42718:SF42">
    <property type="entry name" value="EXPORT PROTEIN"/>
    <property type="match status" value="1"/>
</dbReference>
<feature type="transmembrane region" description="Helical" evidence="6">
    <location>
        <begin position="67"/>
        <end position="86"/>
    </location>
</feature>
<keyword evidence="2 6" id="KW-0812">Transmembrane</keyword>
<dbReference type="RefSeq" id="WP_274041185.1">
    <property type="nucleotide sequence ID" value="NZ_JANCPR020000011.1"/>
</dbReference>
<keyword evidence="9" id="KW-1185">Reference proteome</keyword>
<feature type="transmembrane region" description="Helical" evidence="6">
    <location>
        <begin position="36"/>
        <end position="55"/>
    </location>
</feature>
<dbReference type="EMBL" id="JANCPR020000011">
    <property type="protein sequence ID" value="MDJ1132978.1"/>
    <property type="molecule type" value="Genomic_DNA"/>
</dbReference>
<dbReference type="InterPro" id="IPR011701">
    <property type="entry name" value="MFS"/>
</dbReference>
<name>A0ABT6ZV90_9ACTN</name>
<feature type="transmembrane region" description="Helical" evidence="6">
    <location>
        <begin position="393"/>
        <end position="413"/>
    </location>
</feature>
<evidence type="ECO:0000256" key="6">
    <source>
        <dbReference type="SAM" id="Phobius"/>
    </source>
</evidence>
<comment type="subcellular location">
    <subcellularLocation>
        <location evidence="1">Cell membrane</location>
        <topology evidence="1">Multi-pass membrane protein</topology>
    </subcellularLocation>
</comment>
<comment type="caution">
    <text evidence="8">The sequence shown here is derived from an EMBL/GenBank/DDBJ whole genome shotgun (WGS) entry which is preliminary data.</text>
</comment>
<feature type="transmembrane region" description="Helical" evidence="6">
    <location>
        <begin position="325"/>
        <end position="345"/>
    </location>
</feature>
<dbReference type="Proteomes" id="UP001214441">
    <property type="component" value="Unassembled WGS sequence"/>
</dbReference>
<feature type="domain" description="Major facilitator superfamily (MFS) profile" evidence="7">
    <location>
        <begin position="1"/>
        <end position="452"/>
    </location>
</feature>
<evidence type="ECO:0000256" key="2">
    <source>
        <dbReference type="ARBA" id="ARBA00022692"/>
    </source>
</evidence>
<evidence type="ECO:0000256" key="3">
    <source>
        <dbReference type="ARBA" id="ARBA00022989"/>
    </source>
</evidence>
<feature type="transmembrane region" description="Helical" evidence="6">
    <location>
        <begin position="124"/>
        <end position="147"/>
    </location>
</feature>
<dbReference type="Gene3D" id="1.20.1250.20">
    <property type="entry name" value="MFS general substrate transporter like domains"/>
    <property type="match status" value="1"/>
</dbReference>
<feature type="transmembrane region" description="Helical" evidence="6">
    <location>
        <begin position="217"/>
        <end position="237"/>
    </location>
</feature>
<accession>A0ABT6ZV90</accession>
<dbReference type="Pfam" id="PF07690">
    <property type="entry name" value="MFS_1"/>
    <property type="match status" value="1"/>
</dbReference>
<dbReference type="PANTHER" id="PTHR42718">
    <property type="entry name" value="MAJOR FACILITATOR SUPERFAMILY MULTIDRUG TRANSPORTER MFSC"/>
    <property type="match status" value="1"/>
</dbReference>
<keyword evidence="4 6" id="KW-0472">Membrane</keyword>
<feature type="transmembrane region" description="Helical" evidence="6">
    <location>
        <begin position="92"/>
        <end position="112"/>
    </location>
</feature>
<gene>
    <name evidence="8" type="ORF">NMN56_013610</name>
</gene>
<reference evidence="8 9" key="1">
    <citation type="submission" date="2023-05" db="EMBL/GenBank/DDBJ databases">
        <title>Streptantibioticus silvisoli sp. nov., acidotolerant actinomycetes 1 from pine litter.</title>
        <authorList>
            <person name="Swiecimska M."/>
            <person name="Golinska P."/>
            <person name="Sangal V."/>
            <person name="Wachnowicz B."/>
            <person name="Goodfellow M."/>
        </authorList>
    </citation>
    <scope>NUCLEOTIDE SEQUENCE [LARGE SCALE GENOMIC DNA]</scope>
    <source>
        <strain evidence="8 9">DSM 42109</strain>
    </source>
</reference>
<dbReference type="InterPro" id="IPR036259">
    <property type="entry name" value="MFS_trans_sf"/>
</dbReference>
<feature type="transmembrane region" description="Helical" evidence="6">
    <location>
        <begin position="193"/>
        <end position="211"/>
    </location>
</feature>
<dbReference type="Gene3D" id="1.20.1720.10">
    <property type="entry name" value="Multidrug resistance protein D"/>
    <property type="match status" value="1"/>
</dbReference>
<feature type="transmembrane region" description="Helical" evidence="6">
    <location>
        <begin position="351"/>
        <end position="372"/>
    </location>
</feature>
<keyword evidence="3 6" id="KW-1133">Transmembrane helix</keyword>
<dbReference type="InterPro" id="IPR020846">
    <property type="entry name" value="MFS_dom"/>
</dbReference>
<evidence type="ECO:0000313" key="8">
    <source>
        <dbReference type="EMBL" id="MDJ1132978.1"/>
    </source>
</evidence>
<organism evidence="8 9">
    <name type="scientific">Streptomyces iconiensis</name>
    <dbReference type="NCBI Taxonomy" id="1384038"/>
    <lineage>
        <taxon>Bacteria</taxon>
        <taxon>Bacillati</taxon>
        <taxon>Actinomycetota</taxon>
        <taxon>Actinomycetes</taxon>
        <taxon>Kitasatosporales</taxon>
        <taxon>Streptomycetaceae</taxon>
        <taxon>Streptomyces</taxon>
    </lineage>
</organism>
<dbReference type="CDD" id="cd17321">
    <property type="entry name" value="MFS_MMR_MDR_like"/>
    <property type="match status" value="1"/>
</dbReference>
<feature type="transmembrane region" description="Helical" evidence="6">
    <location>
        <begin position="153"/>
        <end position="172"/>
    </location>
</feature>
<sequence>MLTGTVLGSAISYLDVAVVNIALPSIGDYYDLDLPALQWVVNTYLLVVSSLLLVGGSLADRLGMRRIFLLGTVVFGAGSVLCGLALSPGMLLCGRAVQGLGAALLLPTSIPLSTSGFPASSRGVVVGLWTAFVGVGAILGPVLAGGLLDSLSWRWVFFLNVPLVSVSVVLILRYAPVLAESERRARPGGRPDLAGSLCVVVAFGALAVALIEGAAAGWGGPVVTGGLVVAAASFLAFPRIERRAERPVIPPFFFRARGLWYANGLTVAIYAGFNVMFFLTPLYLQHTGNRSAQLTALVILPVEVLLLLLSPLMGRLTDVAPLRPMLAVGTALCGTGTAVLGVGAATTVSTWHVLAGVGLFGLGFGIAVAPLNRVTLDSVPDEHGSTAFGTNHVVARVSAMIAVALVPLAAGAGSGYVPDGDFSGIYARGMLICAALLALGAAWAALVPLGPRRHD</sequence>
<evidence type="ECO:0000256" key="1">
    <source>
        <dbReference type="ARBA" id="ARBA00004651"/>
    </source>
</evidence>
<feature type="transmembrane region" description="Helical" evidence="6">
    <location>
        <begin position="291"/>
        <end position="313"/>
    </location>
</feature>
<evidence type="ECO:0000256" key="5">
    <source>
        <dbReference type="ARBA" id="ARBA00023251"/>
    </source>
</evidence>
<protein>
    <submittedName>
        <fullName evidence="8">MFS transporter</fullName>
    </submittedName>
</protein>
<dbReference type="SUPFAM" id="SSF103473">
    <property type="entry name" value="MFS general substrate transporter"/>
    <property type="match status" value="1"/>
</dbReference>
<proteinExistence type="predicted"/>
<dbReference type="PROSITE" id="PS50850">
    <property type="entry name" value="MFS"/>
    <property type="match status" value="1"/>
</dbReference>
<evidence type="ECO:0000313" key="9">
    <source>
        <dbReference type="Proteomes" id="UP001214441"/>
    </source>
</evidence>
<evidence type="ECO:0000259" key="7">
    <source>
        <dbReference type="PROSITE" id="PS50850"/>
    </source>
</evidence>
<feature type="transmembrane region" description="Helical" evidence="6">
    <location>
        <begin position="258"/>
        <end position="279"/>
    </location>
</feature>
<keyword evidence="5" id="KW-0046">Antibiotic resistance</keyword>
<evidence type="ECO:0000256" key="4">
    <source>
        <dbReference type="ARBA" id="ARBA00023136"/>
    </source>
</evidence>